<feature type="compositionally biased region" description="Acidic residues" evidence="3">
    <location>
        <begin position="470"/>
        <end position="481"/>
    </location>
</feature>
<dbReference type="GO" id="GO:0005524">
    <property type="term" value="F:ATP binding"/>
    <property type="evidence" value="ECO:0007669"/>
    <property type="project" value="InterPro"/>
</dbReference>
<dbReference type="GO" id="GO:0003777">
    <property type="term" value="F:microtubule motor activity"/>
    <property type="evidence" value="ECO:0007669"/>
    <property type="project" value="InterPro"/>
</dbReference>
<reference evidence="6" key="1">
    <citation type="journal article" date="2013" name="Science">
        <title>The Amborella genome and the evolution of flowering plants.</title>
        <authorList>
            <consortium name="Amborella Genome Project"/>
        </authorList>
    </citation>
    <scope>NUCLEOTIDE SEQUENCE [LARGE SCALE GENOMIC DNA]</scope>
</reference>
<dbReference type="eggNOG" id="KOG0243">
    <property type="taxonomic scope" value="Eukaryota"/>
</dbReference>
<name>U5DEC9_AMBTC</name>
<keyword evidence="1" id="KW-0505">Motor protein</keyword>
<dbReference type="InterPro" id="IPR027417">
    <property type="entry name" value="P-loop_NTPase"/>
</dbReference>
<dbReference type="InterPro" id="IPR001752">
    <property type="entry name" value="Kinesin_motor_dom"/>
</dbReference>
<feature type="compositionally biased region" description="Basic and acidic residues" evidence="3">
    <location>
        <begin position="543"/>
        <end position="573"/>
    </location>
</feature>
<feature type="compositionally biased region" description="Basic and acidic residues" evidence="3">
    <location>
        <begin position="482"/>
        <end position="491"/>
    </location>
</feature>
<comment type="similarity">
    <text evidence="2">Belongs to the TRAFAC class myosin-kinesin ATPase superfamily. Kinesin family.</text>
</comment>
<proteinExistence type="inferred from homology"/>
<dbReference type="SUPFAM" id="SSF52540">
    <property type="entry name" value="P-loop containing nucleoside triphosphate hydrolases"/>
    <property type="match status" value="1"/>
</dbReference>
<dbReference type="Pfam" id="PF00225">
    <property type="entry name" value="Kinesin"/>
    <property type="match status" value="1"/>
</dbReference>
<dbReference type="PROSITE" id="PS50067">
    <property type="entry name" value="KINESIN_MOTOR_2"/>
    <property type="match status" value="1"/>
</dbReference>
<feature type="domain" description="Kinesin motor" evidence="4">
    <location>
        <begin position="1"/>
        <end position="170"/>
    </location>
</feature>
<dbReference type="PRINTS" id="PR00380">
    <property type="entry name" value="KINESINHEAVY"/>
</dbReference>
<sequence>MTRLKVRLQGRMTKVANACSIHGSDAQRVVEEIEKVEKKRSTRSTNCNARSSRSHCMIIIDVPQVGGRLTLVDMAGSENIEQAGHAQGAQNKMQTGKINQGNAALKRVVESIANGGSHVPYRDSKLTMLLQDSFQDEKSRLLMILCASAEPKNIQKTIATFEYGSKAKSIVRLPGSPITQKPGGPGDQRSVTGLKAKISYMETFISKLQEEILSKDEKRMTAEEELAYERDKAERLTSLLVRERNKAVEANVKMGQFFNKVLHLANTIDRREKNFIHEVKQHVENIDDYIEKLEQIASKLMRLPELQQIQHSEPEITKDGWQEKGEIREENGYYRSEVAADAHPSPLRTKKLTPLNSWDEEIQFFNIGDLKQNEVICGSSEEEFEDTLPPQGEISQVDGLRTLSIKDTEVENQVEQIKKDDNKVHEDSGRQLPMQDSVSSFTAQGFLDRGHWGGGLSFTGWLPRIPEGINEGEDDDSLESGELERERDRPIDFFELQKDDNFKELRKKTCNSSVTETEMLDPEAEGISLERDVLSFTQAQRKKNTELQNSHEVRRESKHEKDARDKGRQSHSEEEVEFLAMLVGLPPLSGKESKRMGNGTLEYQLNKSQLDCRY</sequence>
<dbReference type="GO" id="GO:0007018">
    <property type="term" value="P:microtubule-based movement"/>
    <property type="evidence" value="ECO:0007669"/>
    <property type="project" value="InterPro"/>
</dbReference>
<accession>U5DEC9</accession>
<dbReference type="Gramene" id="ERN20555">
    <property type="protein sequence ID" value="ERN20555"/>
    <property type="gene ID" value="AMTR_s00070p00009400"/>
</dbReference>
<protein>
    <recommendedName>
        <fullName evidence="4">Kinesin motor domain-containing protein</fullName>
    </recommendedName>
</protein>
<evidence type="ECO:0000256" key="1">
    <source>
        <dbReference type="ARBA" id="ARBA00023175"/>
    </source>
</evidence>
<feature type="region of interest" description="Disordered" evidence="3">
    <location>
        <begin position="467"/>
        <end position="491"/>
    </location>
</feature>
<dbReference type="Proteomes" id="UP000017836">
    <property type="component" value="Unassembled WGS sequence"/>
</dbReference>
<evidence type="ECO:0000256" key="3">
    <source>
        <dbReference type="SAM" id="MobiDB-lite"/>
    </source>
</evidence>
<dbReference type="PANTHER" id="PTHR24115:SF416">
    <property type="entry name" value="KINESIN-LIKE PROTEIN KIN-10A"/>
    <property type="match status" value="1"/>
</dbReference>
<dbReference type="Gene3D" id="3.40.850.10">
    <property type="entry name" value="Kinesin motor domain"/>
    <property type="match status" value="1"/>
</dbReference>
<evidence type="ECO:0000259" key="4">
    <source>
        <dbReference type="PROSITE" id="PS50067"/>
    </source>
</evidence>
<dbReference type="STRING" id="13333.U5DEC9"/>
<dbReference type="EMBL" id="KI392058">
    <property type="protein sequence ID" value="ERN20555.1"/>
    <property type="molecule type" value="Genomic_DNA"/>
</dbReference>
<dbReference type="HOGENOM" id="CLU_445075_0_0_1"/>
<organism evidence="5 6">
    <name type="scientific">Amborella trichopoda</name>
    <dbReference type="NCBI Taxonomy" id="13333"/>
    <lineage>
        <taxon>Eukaryota</taxon>
        <taxon>Viridiplantae</taxon>
        <taxon>Streptophyta</taxon>
        <taxon>Embryophyta</taxon>
        <taxon>Tracheophyta</taxon>
        <taxon>Spermatophyta</taxon>
        <taxon>Magnoliopsida</taxon>
        <taxon>Amborellales</taxon>
        <taxon>Amborellaceae</taxon>
        <taxon>Amborella</taxon>
    </lineage>
</organism>
<evidence type="ECO:0000313" key="6">
    <source>
        <dbReference type="Proteomes" id="UP000017836"/>
    </source>
</evidence>
<dbReference type="AlphaFoldDB" id="U5DEC9"/>
<dbReference type="SMART" id="SM00129">
    <property type="entry name" value="KISc"/>
    <property type="match status" value="1"/>
</dbReference>
<dbReference type="GO" id="GO:0008017">
    <property type="term" value="F:microtubule binding"/>
    <property type="evidence" value="ECO:0007669"/>
    <property type="project" value="InterPro"/>
</dbReference>
<dbReference type="InterPro" id="IPR027640">
    <property type="entry name" value="Kinesin-like_fam"/>
</dbReference>
<feature type="region of interest" description="Disordered" evidence="3">
    <location>
        <begin position="541"/>
        <end position="575"/>
    </location>
</feature>
<evidence type="ECO:0000313" key="5">
    <source>
        <dbReference type="EMBL" id="ERN20555.1"/>
    </source>
</evidence>
<dbReference type="PANTHER" id="PTHR24115">
    <property type="entry name" value="KINESIN-RELATED"/>
    <property type="match status" value="1"/>
</dbReference>
<gene>
    <name evidence="5" type="ORF">AMTR_s00070p00009400</name>
</gene>
<comment type="caution">
    <text evidence="2">Lacks conserved residue(s) required for the propagation of feature annotation.</text>
</comment>
<keyword evidence="6" id="KW-1185">Reference proteome</keyword>
<evidence type="ECO:0000256" key="2">
    <source>
        <dbReference type="PROSITE-ProRule" id="PRU00283"/>
    </source>
</evidence>
<dbReference type="InterPro" id="IPR036961">
    <property type="entry name" value="Kinesin_motor_dom_sf"/>
</dbReference>